<keyword evidence="4" id="KW-1185">Reference proteome</keyword>
<accession>A0AAW1RC81</accession>
<feature type="region of interest" description="Disordered" evidence="1">
    <location>
        <begin position="80"/>
        <end position="106"/>
    </location>
</feature>
<sequence>MAATCTSSFLGTSLSSRPRTATPAGRRGGVIVQAGLLNKGIDRGAGRSAKDRATVERGERSQVKKAKKLLPWDQKLFDSQPGRSLKMKDARNIPREGGFGGGGPYQKLKKGIPSAAGTRPLPSIDPLVYVGGLLAVFVAITLALTGTNNSGLSG</sequence>
<evidence type="ECO:0000313" key="4">
    <source>
        <dbReference type="Proteomes" id="UP001445335"/>
    </source>
</evidence>
<gene>
    <name evidence="3" type="ORF">WJX81_003250</name>
</gene>
<evidence type="ECO:0000256" key="2">
    <source>
        <dbReference type="SAM" id="Phobius"/>
    </source>
</evidence>
<protein>
    <recommendedName>
        <fullName evidence="5">Photosystem II 10 kDa polypeptide, chloroplastic</fullName>
    </recommendedName>
</protein>
<keyword evidence="2" id="KW-0812">Transmembrane</keyword>
<feature type="transmembrane region" description="Helical" evidence="2">
    <location>
        <begin position="127"/>
        <end position="146"/>
    </location>
</feature>
<feature type="region of interest" description="Disordered" evidence="1">
    <location>
        <begin position="42"/>
        <end position="65"/>
    </location>
</feature>
<proteinExistence type="predicted"/>
<name>A0AAW1RC81_9CHLO</name>
<feature type="region of interest" description="Disordered" evidence="1">
    <location>
        <begin position="1"/>
        <end position="27"/>
    </location>
</feature>
<keyword evidence="2" id="KW-1133">Transmembrane helix</keyword>
<reference evidence="3 4" key="1">
    <citation type="journal article" date="2024" name="Nat. Commun.">
        <title>Phylogenomics reveals the evolutionary origins of lichenization in chlorophyte algae.</title>
        <authorList>
            <person name="Puginier C."/>
            <person name="Libourel C."/>
            <person name="Otte J."/>
            <person name="Skaloud P."/>
            <person name="Haon M."/>
            <person name="Grisel S."/>
            <person name="Petersen M."/>
            <person name="Berrin J.G."/>
            <person name="Delaux P.M."/>
            <person name="Dal Grande F."/>
            <person name="Keller J."/>
        </authorList>
    </citation>
    <scope>NUCLEOTIDE SEQUENCE [LARGE SCALE GENOMIC DNA]</scope>
    <source>
        <strain evidence="3 4">SAG 245.80</strain>
    </source>
</reference>
<dbReference type="AlphaFoldDB" id="A0AAW1RC81"/>
<feature type="compositionally biased region" description="Polar residues" evidence="1">
    <location>
        <begin position="1"/>
        <end position="19"/>
    </location>
</feature>
<comment type="caution">
    <text evidence="3">The sequence shown here is derived from an EMBL/GenBank/DDBJ whole genome shotgun (WGS) entry which is preliminary data.</text>
</comment>
<organism evidence="3 4">
    <name type="scientific">Elliptochloris bilobata</name>
    <dbReference type="NCBI Taxonomy" id="381761"/>
    <lineage>
        <taxon>Eukaryota</taxon>
        <taxon>Viridiplantae</taxon>
        <taxon>Chlorophyta</taxon>
        <taxon>core chlorophytes</taxon>
        <taxon>Trebouxiophyceae</taxon>
        <taxon>Trebouxiophyceae incertae sedis</taxon>
        <taxon>Elliptochloris clade</taxon>
        <taxon>Elliptochloris</taxon>
    </lineage>
</organism>
<evidence type="ECO:0000256" key="1">
    <source>
        <dbReference type="SAM" id="MobiDB-lite"/>
    </source>
</evidence>
<evidence type="ECO:0008006" key="5">
    <source>
        <dbReference type="Google" id="ProtNLM"/>
    </source>
</evidence>
<evidence type="ECO:0000313" key="3">
    <source>
        <dbReference type="EMBL" id="KAK9830906.1"/>
    </source>
</evidence>
<dbReference type="Proteomes" id="UP001445335">
    <property type="component" value="Unassembled WGS sequence"/>
</dbReference>
<keyword evidence="2" id="KW-0472">Membrane</keyword>
<feature type="compositionally biased region" description="Basic and acidic residues" evidence="1">
    <location>
        <begin position="42"/>
        <end position="62"/>
    </location>
</feature>
<dbReference type="EMBL" id="JALJOU010000049">
    <property type="protein sequence ID" value="KAK9830906.1"/>
    <property type="molecule type" value="Genomic_DNA"/>
</dbReference>